<sequence>MIPYKSEKDTRISDKGRGGQDDLTWDEPLLPGNYSDRNSLASVQPQVLNRIAYTLPIITCMRTDPPTRQPFRAHNFQLLTPNNQFGIQEVPQPAPKLQTTPHSENFQYGYAQVGHGHNVPEVSQSFYNQNDWQTSQVSRRIMPPLFPGRTNHFYGDARDFLPPEQHQSATPTQSPRACPAAPPGRAPFRRSTRLAWEPNRGPLRGRLPGQHSRHDPLNSHAMPLATQNAAGLDLTGSFTVSQREVGPSDHLPLLPNPLMRSFNGEDVVEVPAVETSRGPTAIIMNDNYDIYNSSLLARVADECEKGPYRNTPKAIATYHQFGMADDLFYGGIWKGRFMVNEGSIIEYHNPAQSRPEVEDNKRKDRRMIFVWARDINGETGWCKVIGGNKLVPAMGMKEPPAEFSGVLDLWKYFFNRVPCAPNEDRYAELVAPLFIDRSQAAANENMAILGVAPGGNTTRAAMRIATREEASIPEAMSIPNSIPTVRISPAPSAAVIPTSQPADVNADIVSSAQFTSTTVPPADDATSSMANAYPAHLSTLQDAGVVPGAANTLADTLPFVDTDMTSTATDSHLPYTGPYLDSAMVSNDTATAEPSNFPAWEDMDLDTTVPYSHSSNRLDVALGAPAVSIDPCAPYGVGVAQGTEGYSSFADFVDFEDVTSTMTASNPLVNFNWFSHNSLNSGNPCNSETLFTSGNSANGDHSLDNNMFSSNLFAINNQMVNDRKEETEPAEEEHVDYSLWTIE</sequence>
<evidence type="ECO:0000313" key="2">
    <source>
        <dbReference type="EMBL" id="TGJ79103.1"/>
    </source>
</evidence>
<dbReference type="EMBL" id="SKBN01000315">
    <property type="protein sequence ID" value="TGJ79103.1"/>
    <property type="molecule type" value="Genomic_DNA"/>
</dbReference>
<comment type="caution">
    <text evidence="2">The sequence shown here is derived from an EMBL/GenBank/DDBJ whole genome shotgun (WGS) entry which is preliminary data.</text>
</comment>
<proteinExistence type="predicted"/>
<organism evidence="2 3">
    <name type="scientific">Xylaria hypoxylon</name>
    <dbReference type="NCBI Taxonomy" id="37992"/>
    <lineage>
        <taxon>Eukaryota</taxon>
        <taxon>Fungi</taxon>
        <taxon>Dikarya</taxon>
        <taxon>Ascomycota</taxon>
        <taxon>Pezizomycotina</taxon>
        <taxon>Sordariomycetes</taxon>
        <taxon>Xylariomycetidae</taxon>
        <taxon>Xylariales</taxon>
        <taxon>Xylariaceae</taxon>
        <taxon>Xylaria</taxon>
    </lineage>
</organism>
<evidence type="ECO:0000313" key="3">
    <source>
        <dbReference type="Proteomes" id="UP000297716"/>
    </source>
</evidence>
<accession>A0A4Z0YK89</accession>
<evidence type="ECO:0000256" key="1">
    <source>
        <dbReference type="SAM" id="MobiDB-lite"/>
    </source>
</evidence>
<dbReference type="Proteomes" id="UP000297716">
    <property type="component" value="Unassembled WGS sequence"/>
</dbReference>
<gene>
    <name evidence="2" type="ORF">E0Z10_g9661</name>
</gene>
<feature type="region of interest" description="Disordered" evidence="1">
    <location>
        <begin position="158"/>
        <end position="220"/>
    </location>
</feature>
<keyword evidence="3" id="KW-1185">Reference proteome</keyword>
<dbReference type="AlphaFoldDB" id="A0A4Z0YK89"/>
<name>A0A4Z0YK89_9PEZI</name>
<reference evidence="2 3" key="1">
    <citation type="submission" date="2019-03" db="EMBL/GenBank/DDBJ databases">
        <title>Draft genome sequence of Xylaria hypoxylon DSM 108379, a ubiquitous saprotrophic-parasitic fungi on hardwood.</title>
        <authorList>
            <person name="Buettner E."/>
            <person name="Leonhardt S."/>
            <person name="Gebauer A.M."/>
            <person name="Liers C."/>
            <person name="Hofrichter M."/>
            <person name="Kellner H."/>
        </authorList>
    </citation>
    <scope>NUCLEOTIDE SEQUENCE [LARGE SCALE GENOMIC DNA]</scope>
    <source>
        <strain evidence="2 3">DSM 108379</strain>
    </source>
</reference>
<protein>
    <submittedName>
        <fullName evidence="2">Uncharacterized protein</fullName>
    </submittedName>
</protein>
<feature type="compositionally biased region" description="Basic and acidic residues" evidence="1">
    <location>
        <begin position="1"/>
        <end position="20"/>
    </location>
</feature>
<feature type="compositionally biased region" description="Polar residues" evidence="1">
    <location>
        <begin position="165"/>
        <end position="174"/>
    </location>
</feature>
<feature type="region of interest" description="Disordered" evidence="1">
    <location>
        <begin position="1"/>
        <end position="30"/>
    </location>
</feature>
<dbReference type="OrthoDB" id="4738373at2759"/>